<dbReference type="Proteomes" id="UP001315686">
    <property type="component" value="Unassembled WGS sequence"/>
</dbReference>
<evidence type="ECO:0000256" key="2">
    <source>
        <dbReference type="ARBA" id="ARBA00019992"/>
    </source>
</evidence>
<evidence type="ECO:0000256" key="1">
    <source>
        <dbReference type="ARBA" id="ARBA00005857"/>
    </source>
</evidence>
<comment type="caution">
    <text evidence="5">The sequence shown here is derived from an EMBL/GenBank/DDBJ whole genome shotgun (WGS) entry which is preliminary data.</text>
</comment>
<evidence type="ECO:0000256" key="4">
    <source>
        <dbReference type="ARBA" id="ARBA00022803"/>
    </source>
</evidence>
<reference evidence="5 6" key="1">
    <citation type="journal article" date="2021" name="Arch. Microbiol.">
        <title>Harenicola maris gen. nov., sp. nov. isolated from the Sea of Japan shallow sediments.</title>
        <authorList>
            <person name="Romanenko L.A."/>
            <person name="Kurilenko V.V."/>
            <person name="Chernysheva N.Y."/>
            <person name="Tekutyeva L.A."/>
            <person name="Velansky P.V."/>
            <person name="Svetashev V.I."/>
            <person name="Isaeva M.P."/>
        </authorList>
    </citation>
    <scope>NUCLEOTIDE SEQUENCE [LARGE SCALE GENOMIC DNA]</scope>
    <source>
        <strain evidence="5 6">KMM 3653</strain>
    </source>
</reference>
<dbReference type="PANTHER" id="PTHR16263:SF4">
    <property type="entry name" value="TETRATRICOPEPTIDE REPEAT PROTEIN 38"/>
    <property type="match status" value="1"/>
</dbReference>
<keyword evidence="4" id="KW-0802">TPR repeat</keyword>
<protein>
    <recommendedName>
        <fullName evidence="2">Tetratricopeptide repeat protein 38</fullName>
    </recommendedName>
</protein>
<keyword evidence="6" id="KW-1185">Reference proteome</keyword>
<dbReference type="InterPro" id="IPR011990">
    <property type="entry name" value="TPR-like_helical_dom_sf"/>
</dbReference>
<dbReference type="SUPFAM" id="SSF48452">
    <property type="entry name" value="TPR-like"/>
    <property type="match status" value="1"/>
</dbReference>
<keyword evidence="3" id="KW-0677">Repeat</keyword>
<dbReference type="AlphaFoldDB" id="A0AAP2CRI9"/>
<name>A0AAP2CRI9_9RHOB</name>
<gene>
    <name evidence="5" type="ORF">IV417_13265</name>
</gene>
<dbReference type="InterPro" id="IPR033891">
    <property type="entry name" value="TTC38"/>
</dbReference>
<dbReference type="RefSeq" id="WP_327794559.1">
    <property type="nucleotide sequence ID" value="NZ_JADQAZ010000002.1"/>
</dbReference>
<proteinExistence type="inferred from homology"/>
<dbReference type="EMBL" id="JADQAZ010000002">
    <property type="protein sequence ID" value="MBT0958355.1"/>
    <property type="molecule type" value="Genomic_DNA"/>
</dbReference>
<sequence>MRDDICGCTISLTDDDALNSWNAVVLGILSHGQAAGDHLANLLDRAPGFAMGHAMKGLACLMLGRREVVAAAHDANTKAQAALAQGGATQREHLWCNALDNWLAGKPTGAVAQMEAAMALNPADTISMKLSHGIRFILGDSTGMLRSVQRALPAHGPDHPLYGYTLGCHSFALEENGDYAGAERAGLRALEFAEDDAWGLHAVAHVYDMTNRTDAGLALMDNNTGVWSHCNNFRFHVWWHKALMHLDQRDFDTALDLYDTKVRDEKTDDFRDFSNASSLLMRLELEGVNVGDRWVELADLAEQRTDDGCLVFADMHYMLALVGESRPDAAARMTARVAQSAREKDEMAQVMTCPGLSTSHGLEAFGEADYATAFGHLKSAQPYFQAMGGSHAQRDVFERLTIEAGLRAGRVDETEALLVKRTAVRDGQEDNFAATRMGQIAQIRQLSAAPTAAE</sequence>
<dbReference type="Gene3D" id="1.25.40.10">
    <property type="entry name" value="Tetratricopeptide repeat domain"/>
    <property type="match status" value="1"/>
</dbReference>
<dbReference type="CDD" id="cd05804">
    <property type="entry name" value="StaR_like"/>
    <property type="match status" value="1"/>
</dbReference>
<dbReference type="PANTHER" id="PTHR16263">
    <property type="entry name" value="TETRATRICOPEPTIDE REPEAT PROTEIN 38"/>
    <property type="match status" value="1"/>
</dbReference>
<evidence type="ECO:0000313" key="5">
    <source>
        <dbReference type="EMBL" id="MBT0958355.1"/>
    </source>
</evidence>
<accession>A0AAP2CRI9</accession>
<comment type="similarity">
    <text evidence="1">Belongs to the TTC38 family.</text>
</comment>
<organism evidence="5 6">
    <name type="scientific">Harenicola maris</name>
    <dbReference type="NCBI Taxonomy" id="2841044"/>
    <lineage>
        <taxon>Bacteria</taxon>
        <taxon>Pseudomonadati</taxon>
        <taxon>Pseudomonadota</taxon>
        <taxon>Alphaproteobacteria</taxon>
        <taxon>Rhodobacterales</taxon>
        <taxon>Paracoccaceae</taxon>
        <taxon>Harenicola</taxon>
    </lineage>
</organism>
<evidence type="ECO:0000313" key="6">
    <source>
        <dbReference type="Proteomes" id="UP001315686"/>
    </source>
</evidence>
<evidence type="ECO:0000256" key="3">
    <source>
        <dbReference type="ARBA" id="ARBA00022737"/>
    </source>
</evidence>